<organism evidence="1 2">
    <name type="scientific">Nannocystis radixulma</name>
    <dbReference type="NCBI Taxonomy" id="2995305"/>
    <lineage>
        <taxon>Bacteria</taxon>
        <taxon>Pseudomonadati</taxon>
        <taxon>Myxococcota</taxon>
        <taxon>Polyangia</taxon>
        <taxon>Nannocystales</taxon>
        <taxon>Nannocystaceae</taxon>
        <taxon>Nannocystis</taxon>
    </lineage>
</organism>
<keyword evidence="2" id="KW-1185">Reference proteome</keyword>
<dbReference type="Proteomes" id="UP001217838">
    <property type="component" value="Unassembled WGS sequence"/>
</dbReference>
<proteinExistence type="predicted"/>
<dbReference type="EMBL" id="JAQNDN010000020">
    <property type="protein sequence ID" value="MDC0672880.1"/>
    <property type="molecule type" value="Genomic_DNA"/>
</dbReference>
<sequence length="96" mass="10327">MDPKQQAAMFYNSLAAADAFACKLLAQGARMQRGRVASLESRLEVLKKIEPGGAEVAALETEIAMRAQLAKKFDALDEAITKALDDRAALDKGKFG</sequence>
<dbReference type="RefSeq" id="WP_272005035.1">
    <property type="nucleotide sequence ID" value="NZ_JAQNDN010000020.1"/>
</dbReference>
<comment type="caution">
    <text evidence="1">The sequence shown here is derived from an EMBL/GenBank/DDBJ whole genome shotgun (WGS) entry which is preliminary data.</text>
</comment>
<evidence type="ECO:0000313" key="1">
    <source>
        <dbReference type="EMBL" id="MDC0672880.1"/>
    </source>
</evidence>
<reference evidence="1 2" key="1">
    <citation type="submission" date="2022-11" db="EMBL/GenBank/DDBJ databases">
        <title>Minimal conservation of predation-associated metabolite biosynthetic gene clusters underscores biosynthetic potential of Myxococcota including descriptions for ten novel species: Archangium lansinium sp. nov., Myxococcus landrumus sp. nov., Nannocystis bai.</title>
        <authorList>
            <person name="Ahearne A."/>
            <person name="Stevens C."/>
            <person name="Dowd S."/>
        </authorList>
    </citation>
    <scope>NUCLEOTIDE SEQUENCE [LARGE SCALE GENOMIC DNA]</scope>
    <source>
        <strain evidence="1 2">NCELM</strain>
    </source>
</reference>
<protein>
    <submittedName>
        <fullName evidence="1">Uncharacterized protein</fullName>
    </submittedName>
</protein>
<name>A0ABT5BGX6_9BACT</name>
<accession>A0ABT5BGX6</accession>
<gene>
    <name evidence="1" type="ORF">POL58_34320</name>
</gene>
<evidence type="ECO:0000313" key="2">
    <source>
        <dbReference type="Proteomes" id="UP001217838"/>
    </source>
</evidence>